<name>A0A8J3ENW6_9BACL</name>
<comment type="subcellular location">
    <subcellularLocation>
        <location evidence="6">Cytoplasm</location>
    </subcellularLocation>
</comment>
<feature type="disulfide bond" description="Redox-active" evidence="6">
    <location>
        <begin position="237"/>
        <end position="239"/>
    </location>
</feature>
<evidence type="ECO:0000256" key="2">
    <source>
        <dbReference type="ARBA" id="ARBA00022833"/>
    </source>
</evidence>
<dbReference type="GO" id="GO:0044183">
    <property type="term" value="F:protein folding chaperone"/>
    <property type="evidence" value="ECO:0007669"/>
    <property type="project" value="TreeGrafter"/>
</dbReference>
<dbReference type="AlphaFoldDB" id="A0A8J3ENW6"/>
<accession>A0A8J3ENW6</accession>
<keyword evidence="3 6" id="KW-1015">Disulfide bond</keyword>
<evidence type="ECO:0000256" key="6">
    <source>
        <dbReference type="HAMAP-Rule" id="MF_00117"/>
    </source>
</evidence>
<reference evidence="7" key="2">
    <citation type="submission" date="2020-09" db="EMBL/GenBank/DDBJ databases">
        <authorList>
            <person name="Sun Q."/>
            <person name="Zhou Y."/>
        </authorList>
    </citation>
    <scope>NUCLEOTIDE SEQUENCE</scope>
    <source>
        <strain evidence="7">CGMCC 1.12777</strain>
    </source>
</reference>
<evidence type="ECO:0000256" key="5">
    <source>
        <dbReference type="ARBA" id="ARBA00023284"/>
    </source>
</evidence>
<evidence type="ECO:0000313" key="7">
    <source>
        <dbReference type="EMBL" id="GGH87969.1"/>
    </source>
</evidence>
<dbReference type="InterPro" id="IPR016154">
    <property type="entry name" value="Heat_shock_Hsp33_C"/>
</dbReference>
<dbReference type="Proteomes" id="UP000656813">
    <property type="component" value="Unassembled WGS sequence"/>
</dbReference>
<dbReference type="PANTHER" id="PTHR30111">
    <property type="entry name" value="33 KDA CHAPERONIN"/>
    <property type="match status" value="1"/>
</dbReference>
<dbReference type="PIRSF" id="PIRSF005261">
    <property type="entry name" value="Heat_shock_Hsp33"/>
    <property type="match status" value="1"/>
</dbReference>
<evidence type="ECO:0000256" key="1">
    <source>
        <dbReference type="ARBA" id="ARBA00022490"/>
    </source>
</evidence>
<reference evidence="7" key="1">
    <citation type="journal article" date="2014" name="Int. J. Syst. Evol. Microbiol.">
        <title>Complete genome sequence of Corynebacterium casei LMG S-19264T (=DSM 44701T), isolated from a smear-ripened cheese.</title>
        <authorList>
            <consortium name="US DOE Joint Genome Institute (JGI-PGF)"/>
            <person name="Walter F."/>
            <person name="Albersmeier A."/>
            <person name="Kalinowski J."/>
            <person name="Ruckert C."/>
        </authorList>
    </citation>
    <scope>NUCLEOTIDE SEQUENCE</scope>
    <source>
        <strain evidence="7">CGMCC 1.12777</strain>
    </source>
</reference>
<keyword evidence="4 6" id="KW-0143">Chaperone</keyword>
<dbReference type="SUPFAM" id="SSF118352">
    <property type="entry name" value="HSP33 redox switch-like"/>
    <property type="match status" value="1"/>
</dbReference>
<evidence type="ECO:0000256" key="4">
    <source>
        <dbReference type="ARBA" id="ARBA00023186"/>
    </source>
</evidence>
<dbReference type="PANTHER" id="PTHR30111:SF1">
    <property type="entry name" value="33 KDA CHAPERONIN"/>
    <property type="match status" value="1"/>
</dbReference>
<protein>
    <recommendedName>
        <fullName evidence="6">33 kDa chaperonin</fullName>
    </recommendedName>
    <alternativeName>
        <fullName evidence="6">Heat shock protein 33 homolog</fullName>
        <shortName evidence="6">HSP33</shortName>
    </alternativeName>
</protein>
<keyword evidence="2 6" id="KW-0862">Zinc</keyword>
<keyword evidence="5 6" id="KW-0676">Redox-active center</keyword>
<dbReference type="Gene3D" id="3.55.30.10">
    <property type="entry name" value="Hsp33 domain"/>
    <property type="match status" value="1"/>
</dbReference>
<dbReference type="InterPro" id="IPR016153">
    <property type="entry name" value="Heat_shock_Hsp33_N"/>
</dbReference>
<gene>
    <name evidence="6 7" type="primary">hslO</name>
    <name evidence="7" type="ORF">GCM10007096_39210</name>
</gene>
<dbReference type="RefSeq" id="WP_229745660.1">
    <property type="nucleotide sequence ID" value="NZ_JAFBEU010000043.1"/>
</dbReference>
<comment type="function">
    <text evidence="6">Redox regulated molecular chaperone. Protects both thermally unfolding and oxidatively damaged proteins from irreversible aggregation. Plays an important role in the bacterial defense system toward oxidative stress.</text>
</comment>
<dbReference type="Gene3D" id="3.90.1280.10">
    <property type="entry name" value="HSP33 redox switch-like"/>
    <property type="match status" value="1"/>
</dbReference>
<dbReference type="GO" id="GO:0042026">
    <property type="term" value="P:protein refolding"/>
    <property type="evidence" value="ECO:0007669"/>
    <property type="project" value="TreeGrafter"/>
</dbReference>
<dbReference type="GO" id="GO:0005737">
    <property type="term" value="C:cytoplasm"/>
    <property type="evidence" value="ECO:0007669"/>
    <property type="project" value="UniProtKB-SubCell"/>
</dbReference>
<dbReference type="CDD" id="cd00498">
    <property type="entry name" value="Hsp33"/>
    <property type="match status" value="1"/>
</dbReference>
<dbReference type="EMBL" id="BMFV01000045">
    <property type="protein sequence ID" value="GGH87969.1"/>
    <property type="molecule type" value="Genomic_DNA"/>
</dbReference>
<keyword evidence="1 6" id="KW-0963">Cytoplasm</keyword>
<comment type="caution">
    <text evidence="7">The sequence shown here is derived from an EMBL/GenBank/DDBJ whole genome shotgun (WGS) entry which is preliminary data.</text>
</comment>
<comment type="PTM">
    <text evidence="6">Under oxidizing conditions two disulfide bonds are formed involving the reactive cysteines. Under reducing conditions zinc is bound to the reactive cysteines and the protein is inactive.</text>
</comment>
<sequence>MNDYVVKALACDGNVRVQAIRSTEMVGEAQRRHHVWPTASAALGRTMTAATMLAVQLKGDDKLTVTIEGGGPVGAIIVDANAKGETRGYMSNPQVHFDLNQQGKLDVARAVGTNGYLSIVKDLGLKEDFTGRVPLVSGEIGDDFTYYLARSEQIPSSVGVGVLVNPDNSIKAAGGFLIQLLPGVEDDIITKVENRLKEIPTVSQMVDQGLSPEEMLIRIFGEDDVKFLDKLPVKFQCKCSREALSNAIAGLGKEEIKEMIEEDKGAEATCHFCNEVYKFSEEDLRDLYQSLN</sequence>
<evidence type="ECO:0000313" key="8">
    <source>
        <dbReference type="Proteomes" id="UP000656813"/>
    </source>
</evidence>
<dbReference type="NCBIfam" id="NF001033">
    <property type="entry name" value="PRK00114.1"/>
    <property type="match status" value="1"/>
</dbReference>
<dbReference type="HAMAP" id="MF_00117">
    <property type="entry name" value="HslO"/>
    <property type="match status" value="1"/>
</dbReference>
<feature type="disulfide bond" description="Redox-active" evidence="6">
    <location>
        <begin position="270"/>
        <end position="273"/>
    </location>
</feature>
<comment type="similarity">
    <text evidence="6">Belongs to the HSP33 family.</text>
</comment>
<evidence type="ECO:0000256" key="3">
    <source>
        <dbReference type="ARBA" id="ARBA00023157"/>
    </source>
</evidence>
<proteinExistence type="inferred from homology"/>
<dbReference type="GO" id="GO:0051082">
    <property type="term" value="F:unfolded protein binding"/>
    <property type="evidence" value="ECO:0007669"/>
    <property type="project" value="UniProtKB-UniRule"/>
</dbReference>
<keyword evidence="8" id="KW-1185">Reference proteome</keyword>
<dbReference type="InterPro" id="IPR000397">
    <property type="entry name" value="Heat_shock_Hsp33"/>
</dbReference>
<organism evidence="7 8">
    <name type="scientific">Pullulanibacillus pueri</name>
    <dbReference type="NCBI Taxonomy" id="1437324"/>
    <lineage>
        <taxon>Bacteria</taxon>
        <taxon>Bacillati</taxon>
        <taxon>Bacillota</taxon>
        <taxon>Bacilli</taxon>
        <taxon>Bacillales</taxon>
        <taxon>Sporolactobacillaceae</taxon>
        <taxon>Pullulanibacillus</taxon>
    </lineage>
</organism>
<dbReference type="SUPFAM" id="SSF64397">
    <property type="entry name" value="Hsp33 domain"/>
    <property type="match status" value="1"/>
</dbReference>
<dbReference type="Pfam" id="PF01430">
    <property type="entry name" value="HSP33"/>
    <property type="match status" value="1"/>
</dbReference>